<evidence type="ECO:0000256" key="5">
    <source>
        <dbReference type="ARBA" id="ARBA00022989"/>
    </source>
</evidence>
<dbReference type="Proteomes" id="UP000249522">
    <property type="component" value="Unassembled WGS sequence"/>
</dbReference>
<comment type="subcellular location">
    <subcellularLocation>
        <location evidence="1">Cell membrane</location>
        <topology evidence="1">Multi-pass membrane protein</topology>
    </subcellularLocation>
</comment>
<feature type="transmembrane region" description="Helical" evidence="7">
    <location>
        <begin position="361"/>
        <end position="382"/>
    </location>
</feature>
<dbReference type="InterPro" id="IPR005829">
    <property type="entry name" value="Sugar_transporter_CS"/>
</dbReference>
<sequence>MKPSQQGFGTYVFITLILVVIVAGASQGLLLPLLSIWLEQRGISAQMNALNSAALYIGIFATMFFIERPVRRYGFHPVILTGIILVIAASILFPFTDNLVIWFVLRLVVGVGDSALHYAAQLWIVSNSPAERRGRNISLYGMAYGIGFSIGPLAIGLAHYGNAVPIVIMNILFVIVLLMVLRMRNERPPGTDEPRTNVPQENRFLRVYRLAWFPLIPAFLYGYMEASMNGNFPIYGLRLGLDSLEIGYLLPLIGAGSLILQLPLGIWSDKIGRKPILMLCGIVGASAFLAVPLAGTNVWIIGALFLLAGGAIGSFYSLGLAYAADLLPRSILPTANVIASIHFSLASLIGPNAGGWLLQHVSLSSLFYAMGSVYILFAFAGFRFRRSSSEAQETSPT</sequence>
<dbReference type="InterPro" id="IPR047200">
    <property type="entry name" value="MFS_YcaD-like"/>
</dbReference>
<dbReference type="PROSITE" id="PS50850">
    <property type="entry name" value="MFS"/>
    <property type="match status" value="1"/>
</dbReference>
<organism evidence="9 10">
    <name type="scientific">Paenibacillus sambharensis</name>
    <dbReference type="NCBI Taxonomy" id="1803190"/>
    <lineage>
        <taxon>Bacteria</taxon>
        <taxon>Bacillati</taxon>
        <taxon>Bacillota</taxon>
        <taxon>Bacilli</taxon>
        <taxon>Bacillales</taxon>
        <taxon>Paenibacillaceae</taxon>
        <taxon>Paenibacillus</taxon>
    </lineage>
</organism>
<dbReference type="PANTHER" id="PTHR23521">
    <property type="entry name" value="TRANSPORTER MFS SUPERFAMILY"/>
    <property type="match status" value="1"/>
</dbReference>
<feature type="transmembrane region" description="Helical" evidence="7">
    <location>
        <begin position="244"/>
        <end position="264"/>
    </location>
</feature>
<dbReference type="GO" id="GO:0022857">
    <property type="term" value="F:transmembrane transporter activity"/>
    <property type="evidence" value="ECO:0007669"/>
    <property type="project" value="InterPro"/>
</dbReference>
<dbReference type="AlphaFoldDB" id="A0A2W1LR34"/>
<dbReference type="EMBL" id="QKRB01000028">
    <property type="protein sequence ID" value="PZD97422.1"/>
    <property type="molecule type" value="Genomic_DNA"/>
</dbReference>
<keyword evidence="5 7" id="KW-1133">Transmembrane helix</keyword>
<reference evidence="9 10" key="1">
    <citation type="submission" date="2018-06" db="EMBL/GenBank/DDBJ databases">
        <title>Paenibacillus imtechensis sp. nov.</title>
        <authorList>
            <person name="Pinnaka A.K."/>
            <person name="Singh H."/>
            <person name="Kaur M."/>
        </authorList>
    </citation>
    <scope>NUCLEOTIDE SEQUENCE [LARGE SCALE GENOMIC DNA]</scope>
    <source>
        <strain evidence="9 10">SMB1</strain>
    </source>
</reference>
<dbReference type="PROSITE" id="PS00216">
    <property type="entry name" value="SUGAR_TRANSPORT_1"/>
    <property type="match status" value="1"/>
</dbReference>
<gene>
    <name evidence="9" type="ORF">DNH61_03490</name>
</gene>
<feature type="transmembrane region" description="Helical" evidence="7">
    <location>
        <begin position="300"/>
        <end position="324"/>
    </location>
</feature>
<dbReference type="RefSeq" id="WP_111145280.1">
    <property type="nucleotide sequence ID" value="NZ_QKRB01000028.1"/>
</dbReference>
<feature type="transmembrane region" description="Helical" evidence="7">
    <location>
        <begin position="49"/>
        <end position="66"/>
    </location>
</feature>
<name>A0A2W1LR34_9BACL</name>
<evidence type="ECO:0000256" key="3">
    <source>
        <dbReference type="ARBA" id="ARBA00022475"/>
    </source>
</evidence>
<comment type="caution">
    <text evidence="9">The sequence shown here is derived from an EMBL/GenBank/DDBJ whole genome shotgun (WGS) entry which is preliminary data.</text>
</comment>
<dbReference type="InterPro" id="IPR036259">
    <property type="entry name" value="MFS_trans_sf"/>
</dbReference>
<dbReference type="GO" id="GO:0005886">
    <property type="term" value="C:plasma membrane"/>
    <property type="evidence" value="ECO:0007669"/>
    <property type="project" value="UniProtKB-SubCell"/>
</dbReference>
<feature type="transmembrane region" description="Helical" evidence="7">
    <location>
        <begin position="73"/>
        <end position="93"/>
    </location>
</feature>
<evidence type="ECO:0000259" key="8">
    <source>
        <dbReference type="PROSITE" id="PS50850"/>
    </source>
</evidence>
<dbReference type="Pfam" id="PF07690">
    <property type="entry name" value="MFS_1"/>
    <property type="match status" value="1"/>
</dbReference>
<keyword evidence="2" id="KW-0813">Transport</keyword>
<dbReference type="CDD" id="cd17477">
    <property type="entry name" value="MFS_YcaD_like"/>
    <property type="match status" value="1"/>
</dbReference>
<dbReference type="OrthoDB" id="478565at2"/>
<keyword evidence="4 7" id="KW-0812">Transmembrane</keyword>
<evidence type="ECO:0000256" key="6">
    <source>
        <dbReference type="ARBA" id="ARBA00023136"/>
    </source>
</evidence>
<feature type="transmembrane region" description="Helical" evidence="7">
    <location>
        <begin position="12"/>
        <end position="37"/>
    </location>
</feature>
<feature type="transmembrane region" description="Helical" evidence="7">
    <location>
        <begin position="137"/>
        <end position="157"/>
    </location>
</feature>
<evidence type="ECO:0000313" key="10">
    <source>
        <dbReference type="Proteomes" id="UP000249522"/>
    </source>
</evidence>
<proteinExistence type="predicted"/>
<dbReference type="InterPro" id="IPR020846">
    <property type="entry name" value="MFS_dom"/>
</dbReference>
<dbReference type="SUPFAM" id="SSF103473">
    <property type="entry name" value="MFS general substrate transporter"/>
    <property type="match status" value="1"/>
</dbReference>
<evidence type="ECO:0000256" key="4">
    <source>
        <dbReference type="ARBA" id="ARBA00022692"/>
    </source>
</evidence>
<feature type="transmembrane region" description="Helical" evidence="7">
    <location>
        <begin position="99"/>
        <end position="125"/>
    </location>
</feature>
<dbReference type="Gene3D" id="1.20.1250.20">
    <property type="entry name" value="MFS general substrate transporter like domains"/>
    <property type="match status" value="2"/>
</dbReference>
<feature type="transmembrane region" description="Helical" evidence="7">
    <location>
        <begin position="204"/>
        <end position="224"/>
    </location>
</feature>
<feature type="transmembrane region" description="Helical" evidence="7">
    <location>
        <begin position="331"/>
        <end position="349"/>
    </location>
</feature>
<feature type="domain" description="Major facilitator superfamily (MFS) profile" evidence="8">
    <location>
        <begin position="12"/>
        <end position="389"/>
    </location>
</feature>
<dbReference type="PANTHER" id="PTHR23521:SF2">
    <property type="entry name" value="TRANSPORTER MFS SUPERFAMILY"/>
    <property type="match status" value="1"/>
</dbReference>
<keyword evidence="10" id="KW-1185">Reference proteome</keyword>
<feature type="transmembrane region" description="Helical" evidence="7">
    <location>
        <begin position="163"/>
        <end position="183"/>
    </location>
</feature>
<evidence type="ECO:0000256" key="1">
    <source>
        <dbReference type="ARBA" id="ARBA00004651"/>
    </source>
</evidence>
<evidence type="ECO:0000256" key="2">
    <source>
        <dbReference type="ARBA" id="ARBA00022448"/>
    </source>
</evidence>
<protein>
    <submittedName>
        <fullName evidence="9">MFS transporter</fullName>
    </submittedName>
</protein>
<accession>A0A2W1LR34</accession>
<keyword evidence="3" id="KW-1003">Cell membrane</keyword>
<evidence type="ECO:0000313" key="9">
    <source>
        <dbReference type="EMBL" id="PZD97422.1"/>
    </source>
</evidence>
<dbReference type="InterPro" id="IPR011701">
    <property type="entry name" value="MFS"/>
</dbReference>
<evidence type="ECO:0000256" key="7">
    <source>
        <dbReference type="SAM" id="Phobius"/>
    </source>
</evidence>
<keyword evidence="6 7" id="KW-0472">Membrane</keyword>
<feature type="transmembrane region" description="Helical" evidence="7">
    <location>
        <begin position="276"/>
        <end position="294"/>
    </location>
</feature>